<dbReference type="GeneID" id="54546934"/>
<evidence type="ECO:0000313" key="2">
    <source>
        <dbReference type="Proteomes" id="UP000800097"/>
    </source>
</evidence>
<dbReference type="RefSeq" id="XP_033649971.1">
    <property type="nucleotide sequence ID" value="XM_033793759.1"/>
</dbReference>
<name>A0A6A6J7P8_WESOR</name>
<proteinExistence type="predicted"/>
<dbReference type="AlphaFoldDB" id="A0A6A6J7P8"/>
<accession>A0A6A6J7P8</accession>
<keyword evidence="2" id="KW-1185">Reference proteome</keyword>
<dbReference type="EMBL" id="ML986521">
    <property type="protein sequence ID" value="KAF2272432.1"/>
    <property type="molecule type" value="Genomic_DNA"/>
</dbReference>
<organism evidence="1 2">
    <name type="scientific">Westerdykella ornata</name>
    <dbReference type="NCBI Taxonomy" id="318751"/>
    <lineage>
        <taxon>Eukaryota</taxon>
        <taxon>Fungi</taxon>
        <taxon>Dikarya</taxon>
        <taxon>Ascomycota</taxon>
        <taxon>Pezizomycotina</taxon>
        <taxon>Dothideomycetes</taxon>
        <taxon>Pleosporomycetidae</taxon>
        <taxon>Pleosporales</taxon>
        <taxon>Sporormiaceae</taxon>
        <taxon>Westerdykella</taxon>
    </lineage>
</organism>
<reference evidence="1" key="1">
    <citation type="journal article" date="2020" name="Stud. Mycol.">
        <title>101 Dothideomycetes genomes: a test case for predicting lifestyles and emergence of pathogens.</title>
        <authorList>
            <person name="Haridas S."/>
            <person name="Albert R."/>
            <person name="Binder M."/>
            <person name="Bloem J."/>
            <person name="Labutti K."/>
            <person name="Salamov A."/>
            <person name="Andreopoulos B."/>
            <person name="Baker S."/>
            <person name="Barry K."/>
            <person name="Bills G."/>
            <person name="Bluhm B."/>
            <person name="Cannon C."/>
            <person name="Castanera R."/>
            <person name="Culley D."/>
            <person name="Daum C."/>
            <person name="Ezra D."/>
            <person name="Gonzalez J."/>
            <person name="Henrissat B."/>
            <person name="Kuo A."/>
            <person name="Liang C."/>
            <person name="Lipzen A."/>
            <person name="Lutzoni F."/>
            <person name="Magnuson J."/>
            <person name="Mondo S."/>
            <person name="Nolan M."/>
            <person name="Ohm R."/>
            <person name="Pangilinan J."/>
            <person name="Park H.-J."/>
            <person name="Ramirez L."/>
            <person name="Alfaro M."/>
            <person name="Sun H."/>
            <person name="Tritt A."/>
            <person name="Yoshinaga Y."/>
            <person name="Zwiers L.-H."/>
            <person name="Turgeon B."/>
            <person name="Goodwin S."/>
            <person name="Spatafora J."/>
            <person name="Crous P."/>
            <person name="Grigoriev I."/>
        </authorList>
    </citation>
    <scope>NUCLEOTIDE SEQUENCE</scope>
    <source>
        <strain evidence="1">CBS 379.55</strain>
    </source>
</reference>
<sequence>MQRHYRHCCLYPPFSCRVSSLKCCSRLAVAVSALPYGTLALRIESQISMRYFPHSPSSRVACIAGSWCVHENADGIATEEVWMSSHQGSV</sequence>
<protein>
    <submittedName>
        <fullName evidence="1">Uncharacterized protein</fullName>
    </submittedName>
</protein>
<evidence type="ECO:0000313" key="1">
    <source>
        <dbReference type="EMBL" id="KAF2272432.1"/>
    </source>
</evidence>
<gene>
    <name evidence="1" type="ORF">EI97DRAFT_209859</name>
</gene>
<dbReference type="Proteomes" id="UP000800097">
    <property type="component" value="Unassembled WGS sequence"/>
</dbReference>